<dbReference type="EMBL" id="FCOX02000027">
    <property type="protein sequence ID" value="SAK89773.1"/>
    <property type="molecule type" value="Genomic_DNA"/>
</dbReference>
<reference evidence="1" key="1">
    <citation type="submission" date="2016-01" db="EMBL/GenBank/DDBJ databases">
        <authorList>
            <person name="Peeters C."/>
        </authorList>
    </citation>
    <scope>NUCLEOTIDE SEQUENCE</scope>
    <source>
        <strain evidence="1">LMG 29321</strain>
    </source>
</reference>
<dbReference type="AlphaFoldDB" id="A0A158D5M7"/>
<organism evidence="1 2">
    <name type="scientific">Caballeronia calidae</name>
    <dbReference type="NCBI Taxonomy" id="1777139"/>
    <lineage>
        <taxon>Bacteria</taxon>
        <taxon>Pseudomonadati</taxon>
        <taxon>Pseudomonadota</taxon>
        <taxon>Betaproteobacteria</taxon>
        <taxon>Burkholderiales</taxon>
        <taxon>Burkholderiaceae</taxon>
        <taxon>Caballeronia</taxon>
    </lineage>
</organism>
<evidence type="ECO:0000313" key="1">
    <source>
        <dbReference type="EMBL" id="SAK89773.1"/>
    </source>
</evidence>
<comment type="caution">
    <text evidence="1">The sequence shown here is derived from an EMBL/GenBank/DDBJ whole genome shotgun (WGS) entry which is preliminary data.</text>
</comment>
<accession>A0A158D5M7</accession>
<protein>
    <submittedName>
        <fullName evidence="1">Uncharacterized protein</fullName>
    </submittedName>
</protein>
<name>A0A158D5M7_9BURK</name>
<dbReference type="Proteomes" id="UP000071859">
    <property type="component" value="Unassembled WGS sequence"/>
</dbReference>
<proteinExistence type="predicted"/>
<evidence type="ECO:0000313" key="2">
    <source>
        <dbReference type="Proteomes" id="UP000071859"/>
    </source>
</evidence>
<keyword evidence="2" id="KW-1185">Reference proteome</keyword>
<gene>
    <name evidence="1" type="ORF">AWB78_04753</name>
</gene>
<sequence>MRCMRLPDIVPFAIDARLSKMQPAPKTPRIFRNIFQISRIFRYLILIRCVSAEFYVIISSLNVGTFRVDARSICRSTTAIDEGLPLHGDEETSIELDVRDRQSRIFSREPTIASATSVSTKSSSNRIGISHDSQRYNMNTEELNQQAATNIDNEVVRAIVDFMSDCGLRDADVNAGHLSLAFEYAYRPLPRFWRDLDLAALVETISERFPDWRSAVQNPGRTAEDVLREVGEILHSHAFDEANAEMMLGVPKHARPTEWQAAADWICAELRKRELEAELRFAERLGKRCGEGALQELHCLERIASGIEFERIGTSVARTWRNRALAERQKSGCRA</sequence>